<protein>
    <submittedName>
        <fullName evidence="2">Dienelactone hydrolase family protein</fullName>
    </submittedName>
</protein>
<sequence length="202" mass="23722">MIKLIHKKSDTVIIVIHEIYGINQHMKIFCEFLSEQNFDVFCPNLYERDTPFDYSQEEVAYHHFMENVGFENALHKIKDVLSDIKNEYKKIYVIGFSVGATIAWLCSEDESVDGVVGYYGSRIRNYVAILPKSPIMLFFPQEEKSFNVDELISTLDKKNIKIYKFSGQHGFSDPYSSKYNEKSAQKAYRQMMDFFQNIHYLN</sequence>
<accession>A0ABU3XGB3</accession>
<proteinExistence type="predicted"/>
<evidence type="ECO:0000313" key="3">
    <source>
        <dbReference type="Proteomes" id="UP001287282"/>
    </source>
</evidence>
<evidence type="ECO:0000259" key="1">
    <source>
        <dbReference type="Pfam" id="PF01738"/>
    </source>
</evidence>
<dbReference type="RefSeq" id="WP_317123591.1">
    <property type="nucleotide sequence ID" value="NZ_JAWJBA010000009.1"/>
</dbReference>
<dbReference type="Proteomes" id="UP001287282">
    <property type="component" value="Unassembled WGS sequence"/>
</dbReference>
<dbReference type="Pfam" id="PF01738">
    <property type="entry name" value="DLH"/>
    <property type="match status" value="1"/>
</dbReference>
<keyword evidence="2" id="KW-0378">Hydrolase</keyword>
<dbReference type="PANTHER" id="PTHR46623">
    <property type="entry name" value="CARBOXYMETHYLENEBUTENOLIDASE-RELATED"/>
    <property type="match status" value="1"/>
</dbReference>
<gene>
    <name evidence="2" type="ORF">RYX56_18835</name>
</gene>
<comment type="caution">
    <text evidence="2">The sequence shown here is derived from an EMBL/GenBank/DDBJ whole genome shotgun (WGS) entry which is preliminary data.</text>
</comment>
<organism evidence="2 3">
    <name type="scientific">Alkalihalophilus lindianensis</name>
    <dbReference type="NCBI Taxonomy" id="1630542"/>
    <lineage>
        <taxon>Bacteria</taxon>
        <taxon>Bacillati</taxon>
        <taxon>Bacillota</taxon>
        <taxon>Bacilli</taxon>
        <taxon>Bacillales</taxon>
        <taxon>Bacillaceae</taxon>
        <taxon>Alkalihalophilus</taxon>
    </lineage>
</organism>
<dbReference type="InterPro" id="IPR002925">
    <property type="entry name" value="Dienelactn_hydro"/>
</dbReference>
<keyword evidence="3" id="KW-1185">Reference proteome</keyword>
<dbReference type="GO" id="GO:0016787">
    <property type="term" value="F:hydrolase activity"/>
    <property type="evidence" value="ECO:0007669"/>
    <property type="project" value="UniProtKB-KW"/>
</dbReference>
<evidence type="ECO:0000313" key="2">
    <source>
        <dbReference type="EMBL" id="MDV2686429.1"/>
    </source>
</evidence>
<name>A0ABU3XGB3_9BACI</name>
<dbReference type="InterPro" id="IPR051049">
    <property type="entry name" value="Dienelactone_hydrolase-like"/>
</dbReference>
<feature type="domain" description="Dienelactone hydrolase" evidence="1">
    <location>
        <begin position="10"/>
        <end position="198"/>
    </location>
</feature>
<dbReference type="Gene3D" id="3.40.50.1820">
    <property type="entry name" value="alpha/beta hydrolase"/>
    <property type="match status" value="1"/>
</dbReference>
<reference evidence="2 3" key="1">
    <citation type="submission" date="2023-10" db="EMBL/GenBank/DDBJ databases">
        <title>Screening of Alkalihalobacillus lindianensis BZ-TG-R113 and Its Alleviation of Salt Stress on Rapeseed Growth.</title>
        <authorList>
            <person name="Zhao B."/>
            <person name="Guo T."/>
        </authorList>
    </citation>
    <scope>NUCLEOTIDE SEQUENCE [LARGE SCALE GENOMIC DNA]</scope>
    <source>
        <strain evidence="2 3">BZ-TG-R113</strain>
    </source>
</reference>
<dbReference type="PANTHER" id="PTHR46623:SF6">
    <property type="entry name" value="ALPHA_BETA-HYDROLASES SUPERFAMILY PROTEIN"/>
    <property type="match status" value="1"/>
</dbReference>
<dbReference type="InterPro" id="IPR029058">
    <property type="entry name" value="AB_hydrolase_fold"/>
</dbReference>
<dbReference type="SUPFAM" id="SSF53474">
    <property type="entry name" value="alpha/beta-Hydrolases"/>
    <property type="match status" value="1"/>
</dbReference>
<dbReference type="EMBL" id="JAWJBA010000009">
    <property type="protein sequence ID" value="MDV2686429.1"/>
    <property type="molecule type" value="Genomic_DNA"/>
</dbReference>